<dbReference type="OrthoDB" id="5984769at2759"/>
<dbReference type="GO" id="GO:0016829">
    <property type="term" value="F:lyase activity"/>
    <property type="evidence" value="ECO:0007669"/>
    <property type="project" value="UniProtKB-KW"/>
</dbReference>
<organism evidence="7 8">
    <name type="scientific">Desmophyllum pertusum</name>
    <dbReference type="NCBI Taxonomy" id="174260"/>
    <lineage>
        <taxon>Eukaryota</taxon>
        <taxon>Metazoa</taxon>
        <taxon>Cnidaria</taxon>
        <taxon>Anthozoa</taxon>
        <taxon>Hexacorallia</taxon>
        <taxon>Scleractinia</taxon>
        <taxon>Caryophylliina</taxon>
        <taxon>Caryophylliidae</taxon>
        <taxon>Desmophyllum</taxon>
    </lineage>
</organism>
<feature type="region of interest" description="Disordered" evidence="4">
    <location>
        <begin position="1"/>
        <end position="20"/>
    </location>
</feature>
<feature type="modified residue" description="Glycine radical" evidence="3">
    <location>
        <position position="230"/>
    </location>
</feature>
<accession>A0A9W9Z277</accession>
<gene>
    <name evidence="7" type="ORF">OS493_015464</name>
</gene>
<keyword evidence="2" id="KW-0456">Lyase</keyword>
<evidence type="ECO:0000259" key="6">
    <source>
        <dbReference type="PROSITE" id="PS51554"/>
    </source>
</evidence>
<evidence type="ECO:0000256" key="2">
    <source>
        <dbReference type="ARBA" id="ARBA00023239"/>
    </source>
</evidence>
<keyword evidence="1 3" id="KW-0556">Organic radical</keyword>
<comment type="caution">
    <text evidence="7">The sequence shown here is derived from an EMBL/GenBank/DDBJ whole genome shotgun (WGS) entry which is preliminary data.</text>
</comment>
<dbReference type="InterPro" id="IPR001150">
    <property type="entry name" value="Gly_radical"/>
</dbReference>
<evidence type="ECO:0000259" key="5">
    <source>
        <dbReference type="PROSITE" id="PS51149"/>
    </source>
</evidence>
<name>A0A9W9Z277_9CNID</name>
<evidence type="ECO:0000256" key="4">
    <source>
        <dbReference type="SAM" id="MobiDB-lite"/>
    </source>
</evidence>
<dbReference type="AlphaFoldDB" id="A0A9W9Z277"/>
<dbReference type="PANTHER" id="PTHR43641:SF2">
    <property type="entry name" value="DEHYDRATASE YBIW-RELATED"/>
    <property type="match status" value="1"/>
</dbReference>
<dbReference type="InterPro" id="IPR051215">
    <property type="entry name" value="GRE"/>
</dbReference>
<evidence type="ECO:0000313" key="7">
    <source>
        <dbReference type="EMBL" id="KAJ7372994.1"/>
    </source>
</evidence>
<feature type="domain" description="PFL" evidence="6">
    <location>
        <begin position="1"/>
        <end position="121"/>
    </location>
</feature>
<dbReference type="PANTHER" id="PTHR43641">
    <property type="entry name" value="FORMATE ACETYLTRANSFERASE 3-RELATED"/>
    <property type="match status" value="1"/>
</dbReference>
<dbReference type="EMBL" id="MU826833">
    <property type="protein sequence ID" value="KAJ7372994.1"/>
    <property type="molecule type" value="Genomic_DNA"/>
</dbReference>
<dbReference type="Gene3D" id="3.20.70.20">
    <property type="match status" value="1"/>
</dbReference>
<evidence type="ECO:0000313" key="8">
    <source>
        <dbReference type="Proteomes" id="UP001163046"/>
    </source>
</evidence>
<sequence>MQEPFHDEIAGTTRGQRLSDTYKEVRERALRLPKFGSSAGSENEDVQNITSWLAEQVSTVVKKVARDTPDGQPLKGLIDGLKKKYSVPGVPWDVLLPTGSGTFEGYVGWGGGCAASADGRRAGSPVASDFGAAPTPLDKPAIPQSFDIYKSLKCWDMRSINVGFSNGAEVGLKIDENFKESDMVTFLKNYADQNGIGGNILTITCASPDTFANAQRNPEQYDLIRVRTGGWSEFFIAFFTAHQKHQERRLYYHTT</sequence>
<proteinExistence type="predicted"/>
<dbReference type="Proteomes" id="UP001163046">
    <property type="component" value="Unassembled WGS sequence"/>
</dbReference>
<dbReference type="SUPFAM" id="SSF51998">
    <property type="entry name" value="PFL-like glycyl radical enzymes"/>
    <property type="match status" value="1"/>
</dbReference>
<protein>
    <submittedName>
        <fullName evidence="7">Uncharacterized protein</fullName>
    </submittedName>
</protein>
<dbReference type="PROSITE" id="PS51149">
    <property type="entry name" value="GLY_RADICAL_2"/>
    <property type="match status" value="1"/>
</dbReference>
<evidence type="ECO:0000256" key="3">
    <source>
        <dbReference type="PROSITE-ProRule" id="PRU00493"/>
    </source>
</evidence>
<dbReference type="PROSITE" id="PS51554">
    <property type="entry name" value="PFL"/>
    <property type="match status" value="1"/>
</dbReference>
<reference evidence="7" key="1">
    <citation type="submission" date="2023-01" db="EMBL/GenBank/DDBJ databases">
        <title>Genome assembly of the deep-sea coral Lophelia pertusa.</title>
        <authorList>
            <person name="Herrera S."/>
            <person name="Cordes E."/>
        </authorList>
    </citation>
    <scope>NUCLEOTIDE SEQUENCE</scope>
    <source>
        <strain evidence="7">USNM1676648</strain>
        <tissue evidence="7">Polyp</tissue>
    </source>
</reference>
<keyword evidence="8" id="KW-1185">Reference proteome</keyword>
<dbReference type="InterPro" id="IPR004184">
    <property type="entry name" value="PFL_dom"/>
</dbReference>
<evidence type="ECO:0000256" key="1">
    <source>
        <dbReference type="ARBA" id="ARBA00022818"/>
    </source>
</evidence>
<dbReference type="GO" id="GO:0005829">
    <property type="term" value="C:cytosol"/>
    <property type="evidence" value="ECO:0007669"/>
    <property type="project" value="TreeGrafter"/>
</dbReference>
<feature type="domain" description="Glycine radical" evidence="5">
    <location>
        <begin position="132"/>
        <end position="255"/>
    </location>
</feature>